<dbReference type="Pfam" id="PF20291">
    <property type="entry name" value="MC5"/>
    <property type="match status" value="1"/>
</dbReference>
<reference evidence="1 2" key="1">
    <citation type="submission" date="2020-03" db="EMBL/GenBank/DDBJ databases">
        <title>Genomic Encyclopedia of Type Strains, Phase IV (KMG-IV): sequencing the most valuable type-strain genomes for metagenomic binning, comparative biology and taxonomic classification.</title>
        <authorList>
            <person name="Goeker M."/>
        </authorList>
    </citation>
    <scope>NUCLEOTIDE SEQUENCE [LARGE SCALE GENOMIC DNA]</scope>
    <source>
        <strain evidence="1 2">DSM 4733</strain>
    </source>
</reference>
<comment type="caution">
    <text evidence="1">The sequence shown here is derived from an EMBL/GenBank/DDBJ whole genome shotgun (WGS) entry which is preliminary data.</text>
</comment>
<protein>
    <submittedName>
        <fullName evidence="1">Microcystin degradation protein MlrC</fullName>
    </submittedName>
</protein>
<dbReference type="RefSeq" id="WP_167301492.1">
    <property type="nucleotide sequence ID" value="NZ_JAASQV010000007.1"/>
</dbReference>
<evidence type="ECO:0000313" key="1">
    <source>
        <dbReference type="EMBL" id="NIJ67382.1"/>
    </source>
</evidence>
<keyword evidence="2" id="KW-1185">Reference proteome</keyword>
<proteinExistence type="predicted"/>
<gene>
    <name evidence="1" type="ORF">FHR20_004366</name>
</gene>
<dbReference type="InterPro" id="IPR046901">
    <property type="entry name" value="ABC-3C_MC5"/>
</dbReference>
<dbReference type="AlphaFoldDB" id="A0A7X5V529"/>
<evidence type="ECO:0000313" key="2">
    <source>
        <dbReference type="Proteomes" id="UP000564677"/>
    </source>
</evidence>
<organism evidence="1 2">
    <name type="scientific">Sphingomonas leidyi</name>
    <dbReference type="NCBI Taxonomy" id="68569"/>
    <lineage>
        <taxon>Bacteria</taxon>
        <taxon>Pseudomonadati</taxon>
        <taxon>Pseudomonadota</taxon>
        <taxon>Alphaproteobacteria</taxon>
        <taxon>Sphingomonadales</taxon>
        <taxon>Sphingomonadaceae</taxon>
        <taxon>Sphingomonas</taxon>
    </lineage>
</organism>
<dbReference type="Proteomes" id="UP000564677">
    <property type="component" value="Unassembled WGS sequence"/>
</dbReference>
<sequence>MNVRLWYPHLDVYDTVRRMLALIVAWSERDMTPERLYVSDFYLASPALLHKTRMDSETRKDFQALSVMRPEKGFLSYPSSQMLFAKMEPVQKEALRTIVGKGFVAIEPLRQGRIEGGDKLPEIADTVFVTQAERRVVEFLVESFARIGADAPGELRLSTGLRRPGT</sequence>
<dbReference type="EMBL" id="JAASQV010000007">
    <property type="protein sequence ID" value="NIJ67382.1"/>
    <property type="molecule type" value="Genomic_DNA"/>
</dbReference>
<accession>A0A7X5V529</accession>
<name>A0A7X5V529_9SPHN</name>